<name>A0AAD6TGF4_9AGAR</name>
<keyword evidence="2" id="KW-1185">Reference proteome</keyword>
<comment type="caution">
    <text evidence="1">The sequence shown here is derived from an EMBL/GenBank/DDBJ whole genome shotgun (WGS) entry which is preliminary data.</text>
</comment>
<organism evidence="1 2">
    <name type="scientific">Mycena alexandri</name>
    <dbReference type="NCBI Taxonomy" id="1745969"/>
    <lineage>
        <taxon>Eukaryota</taxon>
        <taxon>Fungi</taxon>
        <taxon>Dikarya</taxon>
        <taxon>Basidiomycota</taxon>
        <taxon>Agaricomycotina</taxon>
        <taxon>Agaricomycetes</taxon>
        <taxon>Agaricomycetidae</taxon>
        <taxon>Agaricales</taxon>
        <taxon>Marasmiineae</taxon>
        <taxon>Mycenaceae</taxon>
        <taxon>Mycena</taxon>
    </lineage>
</organism>
<evidence type="ECO:0000313" key="1">
    <source>
        <dbReference type="EMBL" id="KAJ7044695.1"/>
    </source>
</evidence>
<dbReference type="EMBL" id="JARJCM010000006">
    <property type="protein sequence ID" value="KAJ7044695.1"/>
    <property type="molecule type" value="Genomic_DNA"/>
</dbReference>
<sequence length="137" mass="15088">MGASCGRRGCRKSVMMPCGRGCLVGASACESCAKRAGWFVSVMPGRLRSTCPYSASSPSRPPHLPLGLLIFFLDPVLKELRNTAILLVLHRNHKVSDRLSDPELYIGVRARRESRASFDAAARESKVSRWIGSSQRR</sequence>
<dbReference type="Proteomes" id="UP001218188">
    <property type="component" value="Unassembled WGS sequence"/>
</dbReference>
<reference evidence="1" key="1">
    <citation type="submission" date="2023-03" db="EMBL/GenBank/DDBJ databases">
        <title>Massive genome expansion in bonnet fungi (Mycena s.s.) driven by repeated elements and novel gene families across ecological guilds.</title>
        <authorList>
            <consortium name="Lawrence Berkeley National Laboratory"/>
            <person name="Harder C.B."/>
            <person name="Miyauchi S."/>
            <person name="Viragh M."/>
            <person name="Kuo A."/>
            <person name="Thoen E."/>
            <person name="Andreopoulos B."/>
            <person name="Lu D."/>
            <person name="Skrede I."/>
            <person name="Drula E."/>
            <person name="Henrissat B."/>
            <person name="Morin E."/>
            <person name="Kohler A."/>
            <person name="Barry K."/>
            <person name="LaButti K."/>
            <person name="Morin E."/>
            <person name="Salamov A."/>
            <person name="Lipzen A."/>
            <person name="Mereny Z."/>
            <person name="Hegedus B."/>
            <person name="Baldrian P."/>
            <person name="Stursova M."/>
            <person name="Weitz H."/>
            <person name="Taylor A."/>
            <person name="Grigoriev I.V."/>
            <person name="Nagy L.G."/>
            <person name="Martin F."/>
            <person name="Kauserud H."/>
        </authorList>
    </citation>
    <scope>NUCLEOTIDE SEQUENCE</scope>
    <source>
        <strain evidence="1">CBHHK200</strain>
    </source>
</reference>
<gene>
    <name evidence="1" type="ORF">C8F04DRAFT_1228479</name>
</gene>
<dbReference type="AlphaFoldDB" id="A0AAD6TGF4"/>
<accession>A0AAD6TGF4</accession>
<proteinExistence type="predicted"/>
<evidence type="ECO:0000313" key="2">
    <source>
        <dbReference type="Proteomes" id="UP001218188"/>
    </source>
</evidence>
<protein>
    <submittedName>
        <fullName evidence="1">Uncharacterized protein</fullName>
    </submittedName>
</protein>